<proteinExistence type="predicted"/>
<name>A0AC35FPL8_9BILA</name>
<dbReference type="WBParaSite" id="PS1159_v2.g19550.t1">
    <property type="protein sequence ID" value="PS1159_v2.g19550.t1"/>
    <property type="gene ID" value="PS1159_v2.g19550"/>
</dbReference>
<dbReference type="Proteomes" id="UP000887580">
    <property type="component" value="Unplaced"/>
</dbReference>
<accession>A0AC35FPL8</accession>
<protein>
    <submittedName>
        <fullName evidence="2">Uncharacterized protein</fullName>
    </submittedName>
</protein>
<reference evidence="2" key="1">
    <citation type="submission" date="2022-11" db="UniProtKB">
        <authorList>
            <consortium name="WormBaseParasite"/>
        </authorList>
    </citation>
    <scope>IDENTIFICATION</scope>
</reference>
<organism evidence="1 2">
    <name type="scientific">Panagrolaimus sp. PS1159</name>
    <dbReference type="NCBI Taxonomy" id="55785"/>
    <lineage>
        <taxon>Eukaryota</taxon>
        <taxon>Metazoa</taxon>
        <taxon>Ecdysozoa</taxon>
        <taxon>Nematoda</taxon>
        <taxon>Chromadorea</taxon>
        <taxon>Rhabditida</taxon>
        <taxon>Tylenchina</taxon>
        <taxon>Panagrolaimomorpha</taxon>
        <taxon>Panagrolaimoidea</taxon>
        <taxon>Panagrolaimidae</taxon>
        <taxon>Panagrolaimus</taxon>
    </lineage>
</organism>
<evidence type="ECO:0000313" key="1">
    <source>
        <dbReference type="Proteomes" id="UP000887580"/>
    </source>
</evidence>
<sequence length="101" mass="11607">LNSQSTFHENWDTFVCRVKRTPMNTHQFLSYNGPAKPKNSEEVNHVMVVRGNKKPNKLRDCTRGCRYSDMSHANNFTFENDLQDGDPADPTLQTYITQPSS</sequence>
<evidence type="ECO:0000313" key="2">
    <source>
        <dbReference type="WBParaSite" id="PS1159_v2.g19550.t1"/>
    </source>
</evidence>